<feature type="compositionally biased region" description="Basic residues" evidence="3">
    <location>
        <begin position="48"/>
        <end position="61"/>
    </location>
</feature>
<evidence type="ECO:0000313" key="5">
    <source>
        <dbReference type="Proteomes" id="UP000266649"/>
    </source>
</evidence>
<gene>
    <name evidence="4" type="ORF">D2N39_01835</name>
</gene>
<dbReference type="InterPro" id="IPR001343">
    <property type="entry name" value="Hemolysn_Ca-bd"/>
</dbReference>
<dbReference type="PROSITE" id="PS00330">
    <property type="entry name" value="HEMOLYSIN_CALCIUM"/>
    <property type="match status" value="1"/>
</dbReference>
<dbReference type="AlphaFoldDB" id="A0A398BSP5"/>
<organism evidence="4 5">
    <name type="scientific">Gemmobacter lutimaris</name>
    <dbReference type="NCBI Taxonomy" id="2306023"/>
    <lineage>
        <taxon>Bacteria</taxon>
        <taxon>Pseudomonadati</taxon>
        <taxon>Pseudomonadota</taxon>
        <taxon>Alphaproteobacteria</taxon>
        <taxon>Rhodobacterales</taxon>
        <taxon>Paracoccaceae</taxon>
        <taxon>Gemmobacter</taxon>
    </lineage>
</organism>
<dbReference type="PRINTS" id="PR00313">
    <property type="entry name" value="CABNDNGRPT"/>
</dbReference>
<dbReference type="SUPFAM" id="SSF51120">
    <property type="entry name" value="beta-Roll"/>
    <property type="match status" value="1"/>
</dbReference>
<feature type="compositionally biased region" description="Basic and acidic residues" evidence="3">
    <location>
        <begin position="27"/>
        <end position="41"/>
    </location>
</feature>
<dbReference type="PANTHER" id="PTHR38340:SF1">
    <property type="entry name" value="S-LAYER PROTEIN"/>
    <property type="match status" value="1"/>
</dbReference>
<dbReference type="GO" id="GO:0005509">
    <property type="term" value="F:calcium ion binding"/>
    <property type="evidence" value="ECO:0007669"/>
    <property type="project" value="InterPro"/>
</dbReference>
<evidence type="ECO:0000256" key="3">
    <source>
        <dbReference type="SAM" id="MobiDB-lite"/>
    </source>
</evidence>
<reference evidence="4 5" key="1">
    <citation type="submission" date="2018-09" db="EMBL/GenBank/DDBJ databases">
        <title>Gemmobacter lutimaris sp. nov., a marine bacterium isolated from tidal flat.</title>
        <authorList>
            <person name="Lee D.W."/>
            <person name="Yoo Y."/>
            <person name="Kim J.-J."/>
            <person name="Kim B.S."/>
        </authorList>
    </citation>
    <scope>NUCLEOTIDE SEQUENCE [LARGE SCALE GENOMIC DNA]</scope>
    <source>
        <strain evidence="4 5">YJ-T1-11</strain>
    </source>
</reference>
<dbReference type="EMBL" id="QXXQ01000001">
    <property type="protein sequence ID" value="RID93675.1"/>
    <property type="molecule type" value="Genomic_DNA"/>
</dbReference>
<proteinExistence type="predicted"/>
<feature type="compositionally biased region" description="Gly residues" evidence="3">
    <location>
        <begin position="427"/>
        <end position="445"/>
    </location>
</feature>
<accession>A0A398BSP5</accession>
<protein>
    <submittedName>
        <fullName evidence="4">Calcium-binding protein</fullName>
    </submittedName>
</protein>
<sequence>MQRRFNMPPPILTQHNLAAAVHARRAATRDKRADRKARDKAAQPPRARPPRQRLHLHRQHPPPKITAISEEVSVSTLRINTSLVDVIQKTFLQISAKPGLYLPSLKYADRLEMFGDVVDSVDPRVTELSSSKITLAFSAGSNWTLSLAGKGISPVGSIQDLVTAVQEGVAKGEFDSLTLKQGKTTLLTVDFSPTGYTLKTGTDTLTVTGSLPDSMDDIYAVVGLLDQIDSLDEMTASQREQLAEALSDYGITGITLSNATRDVFSFSLSDDSLSLKLMGYTLEIDGVFPTNFGQMLNVGWELLAQSGEDPDLSVIDGLELEGLKLTAPTGKTLLSVTGPIDNSDLGHIDRVLVDGKRSPVETMIMFDPMAQGDGENELIMGTWGRDVMSGNGGRDHLMGYKGNDILSGGVGSDTVVGGLGNDRLNGGTQGDTLEGGAGRDTLTGGGGSDRFVFKNGSGRDTVTDYRDGSDKIVIGWSRADSFDDLSISDTTAGARISDGKNIVILHDVEASALDFRDFIFV</sequence>
<keyword evidence="5" id="KW-1185">Reference proteome</keyword>
<comment type="caution">
    <text evidence="4">The sequence shown here is derived from an EMBL/GenBank/DDBJ whole genome shotgun (WGS) entry which is preliminary data.</text>
</comment>
<feature type="region of interest" description="Disordered" evidence="3">
    <location>
        <begin position="422"/>
        <end position="445"/>
    </location>
</feature>
<dbReference type="GO" id="GO:0005576">
    <property type="term" value="C:extracellular region"/>
    <property type="evidence" value="ECO:0007669"/>
    <property type="project" value="UniProtKB-SubCell"/>
</dbReference>
<dbReference type="InterPro" id="IPR011049">
    <property type="entry name" value="Serralysin-like_metalloprot_C"/>
</dbReference>
<dbReference type="PANTHER" id="PTHR38340">
    <property type="entry name" value="S-LAYER PROTEIN"/>
    <property type="match status" value="1"/>
</dbReference>
<comment type="subcellular location">
    <subcellularLocation>
        <location evidence="1">Secreted</location>
    </subcellularLocation>
</comment>
<evidence type="ECO:0000256" key="2">
    <source>
        <dbReference type="ARBA" id="ARBA00022525"/>
    </source>
</evidence>
<evidence type="ECO:0000256" key="1">
    <source>
        <dbReference type="ARBA" id="ARBA00004613"/>
    </source>
</evidence>
<feature type="region of interest" description="Disordered" evidence="3">
    <location>
        <begin position="19"/>
        <end position="63"/>
    </location>
</feature>
<dbReference type="Gene3D" id="2.150.10.10">
    <property type="entry name" value="Serralysin-like metalloprotease, C-terminal"/>
    <property type="match status" value="2"/>
</dbReference>
<evidence type="ECO:0000313" key="4">
    <source>
        <dbReference type="EMBL" id="RID93675.1"/>
    </source>
</evidence>
<dbReference type="Proteomes" id="UP000266649">
    <property type="component" value="Unassembled WGS sequence"/>
</dbReference>
<name>A0A398BSP5_9RHOB</name>
<dbReference type="InterPro" id="IPR018511">
    <property type="entry name" value="Hemolysin-typ_Ca-bd_CS"/>
</dbReference>
<dbReference type="Pfam" id="PF00353">
    <property type="entry name" value="HemolysinCabind"/>
    <property type="match status" value="2"/>
</dbReference>
<dbReference type="InterPro" id="IPR050557">
    <property type="entry name" value="RTX_toxin/Mannuronan_C5-epim"/>
</dbReference>
<keyword evidence="2" id="KW-0964">Secreted</keyword>